<dbReference type="EMBL" id="UOGC01000144">
    <property type="protein sequence ID" value="VAX22980.1"/>
    <property type="molecule type" value="Genomic_DNA"/>
</dbReference>
<accession>A0A3B1CJZ0</accession>
<reference evidence="1" key="1">
    <citation type="submission" date="2018-06" db="EMBL/GenBank/DDBJ databases">
        <authorList>
            <person name="Zhirakovskaya E."/>
        </authorList>
    </citation>
    <scope>NUCLEOTIDE SEQUENCE</scope>
</reference>
<dbReference type="AlphaFoldDB" id="A0A3B1CJZ0"/>
<sequence>MGYRTVFNIVGVVLVAWFLCATQALCANHGTAPANNDKVINESVKAGLLYLADTSSSTRQNDPSAWSVALRKSLFPNITSSEYIATEMNTVALIPGFEASPYNQDGTLQMSDRDRNRIENRARGEAYRVTGDMLLAFKPIAKLKKAIEPFMRPVEVYKGGDGNISTKYFGGGKAHKENAVKVFSMSLGVSPSHNINVGMNFYKTVEFSFFSGDRMELSYTPSSSNHKVGIRERGLDQVLLVYGFVF</sequence>
<organism evidence="1">
    <name type="scientific">hydrothermal vent metagenome</name>
    <dbReference type="NCBI Taxonomy" id="652676"/>
    <lineage>
        <taxon>unclassified sequences</taxon>
        <taxon>metagenomes</taxon>
        <taxon>ecological metagenomes</taxon>
    </lineage>
</organism>
<gene>
    <name evidence="1" type="ORF">MNBD_NITROSPINAE01-794</name>
</gene>
<proteinExistence type="predicted"/>
<evidence type="ECO:0000313" key="1">
    <source>
        <dbReference type="EMBL" id="VAX22980.1"/>
    </source>
</evidence>
<name>A0A3B1CJZ0_9ZZZZ</name>
<protein>
    <submittedName>
        <fullName evidence="1">Uncharacterized protein</fullName>
    </submittedName>
</protein>